<reference evidence="1 2" key="1">
    <citation type="submission" date="2024-01" db="EMBL/GenBank/DDBJ databases">
        <title>The genomes of 5 underutilized Papilionoideae crops provide insights into root nodulation and disease resistanc.</title>
        <authorList>
            <person name="Jiang F."/>
        </authorList>
    </citation>
    <scope>NUCLEOTIDE SEQUENCE [LARGE SCALE GENOMIC DNA]</scope>
    <source>
        <strain evidence="1">DUOXIRENSHENG_FW03</strain>
        <tissue evidence="1">Leaves</tissue>
    </source>
</reference>
<evidence type="ECO:0000313" key="2">
    <source>
        <dbReference type="Proteomes" id="UP001386955"/>
    </source>
</evidence>
<comment type="caution">
    <text evidence="1">The sequence shown here is derived from an EMBL/GenBank/DDBJ whole genome shotgun (WGS) entry which is preliminary data.</text>
</comment>
<gene>
    <name evidence="1" type="ORF">VNO78_31511</name>
</gene>
<dbReference type="Proteomes" id="UP001386955">
    <property type="component" value="Unassembled WGS sequence"/>
</dbReference>
<organism evidence="1 2">
    <name type="scientific">Psophocarpus tetragonolobus</name>
    <name type="common">Winged bean</name>
    <name type="synonym">Dolichos tetragonolobus</name>
    <dbReference type="NCBI Taxonomy" id="3891"/>
    <lineage>
        <taxon>Eukaryota</taxon>
        <taxon>Viridiplantae</taxon>
        <taxon>Streptophyta</taxon>
        <taxon>Embryophyta</taxon>
        <taxon>Tracheophyta</taxon>
        <taxon>Spermatophyta</taxon>
        <taxon>Magnoliopsida</taxon>
        <taxon>eudicotyledons</taxon>
        <taxon>Gunneridae</taxon>
        <taxon>Pentapetalae</taxon>
        <taxon>rosids</taxon>
        <taxon>fabids</taxon>
        <taxon>Fabales</taxon>
        <taxon>Fabaceae</taxon>
        <taxon>Papilionoideae</taxon>
        <taxon>50 kb inversion clade</taxon>
        <taxon>NPAAA clade</taxon>
        <taxon>indigoferoid/millettioid clade</taxon>
        <taxon>Phaseoleae</taxon>
        <taxon>Psophocarpus</taxon>
    </lineage>
</organism>
<dbReference type="EMBL" id="JAYMYS010000008">
    <property type="protein sequence ID" value="KAK7385705.1"/>
    <property type="molecule type" value="Genomic_DNA"/>
</dbReference>
<evidence type="ECO:0000313" key="1">
    <source>
        <dbReference type="EMBL" id="KAK7385705.1"/>
    </source>
</evidence>
<keyword evidence="2" id="KW-1185">Reference proteome</keyword>
<name>A0AAN9RYC8_PSOTE</name>
<proteinExistence type="predicted"/>
<dbReference type="AlphaFoldDB" id="A0AAN9RYC8"/>
<sequence length="137" mass="15216">MCGKVDRGLNNGGDNVVGILSQHRIGYCEEKEQHIIEFDTNRIDFSEIGGHKRFGVGVHNKGEGLSGLEKMSCKIGKRSCSKGSCLGRIMVLESLVNEDGIFGFVMARHGAIRHLEILSRFEQNHAKNCSNHNIVHR</sequence>
<protein>
    <submittedName>
        <fullName evidence="1">Uncharacterized protein</fullName>
    </submittedName>
</protein>
<accession>A0AAN9RYC8</accession>